<accession>A0A942T7Z4</accession>
<organism evidence="6">
    <name type="scientific">Neobacillus citreus</name>
    <dbReference type="NCBI Taxonomy" id="2833578"/>
    <lineage>
        <taxon>Bacteria</taxon>
        <taxon>Bacillati</taxon>
        <taxon>Bacillota</taxon>
        <taxon>Bacilli</taxon>
        <taxon>Bacillales</taxon>
        <taxon>Bacillaceae</taxon>
        <taxon>Neobacillus</taxon>
    </lineage>
</organism>
<proteinExistence type="inferred from homology"/>
<dbReference type="InterPro" id="IPR050768">
    <property type="entry name" value="UPF0353/GerABKA_families"/>
</dbReference>
<dbReference type="EMBL" id="JAGYPE010000007">
    <property type="protein sequence ID" value="MBS4186887.1"/>
    <property type="molecule type" value="Genomic_DNA"/>
</dbReference>
<sequence>MVIRSLVVDKCFLKRGLNKKTVTHYETQEKTISEVLDKANQSSDFSTISSPSKDDFIIVSYYSTLIDYNLLHRSLLQKIKENSTVITTLSDLKRIIPLENFLITRDAKEIEKGLFKGAALVYLRNDNREYALISLENSRLGMRETNEGENEFSVIGPKVGFIEDLTTNLHLLRSHLVTSDLIFEEFEVGTRSKTKVVVAHLAGVTNPQYVQTVKQRIQNLDIEVIYDNTQLEQLISDHSSTIFPLYLTTERVDRTVGTLISGSIAILSDKSCYAITGPTTLMNFFATPEDYYLPWVVATFFRLIRIIGILFSIFVTPFYVAILTFHFEVVPKDLLGPIIFSRANVPFPPVVEVLFLEIVIELLREAGARLPTKIGQTLGIVGGIVIGQATVEAALTSNILLILVALAALSSFTTPIYKMSNAVRLLRYPFILLAAIWGGLGIYVGIVFLIGHLLRLKSFGVPYMLPLFPYREGGFSTSFTRLNFIHQKKLSPYLRPLSRTSFNPADNKDTEDGLNSE</sequence>
<name>A0A942T7Z4_9BACI</name>
<dbReference type="PANTHER" id="PTHR22550:SF5">
    <property type="entry name" value="LEUCINE ZIPPER PROTEIN 4"/>
    <property type="match status" value="1"/>
</dbReference>
<evidence type="ECO:0000256" key="5">
    <source>
        <dbReference type="SAM" id="Phobius"/>
    </source>
</evidence>
<evidence type="ECO:0000313" key="6">
    <source>
        <dbReference type="EMBL" id="MBS4186887.1"/>
    </source>
</evidence>
<dbReference type="GO" id="GO:0009847">
    <property type="term" value="P:spore germination"/>
    <property type="evidence" value="ECO:0007669"/>
    <property type="project" value="UniProtKB-UniRule"/>
</dbReference>
<dbReference type="PANTHER" id="PTHR22550">
    <property type="entry name" value="SPORE GERMINATION PROTEIN"/>
    <property type="match status" value="1"/>
</dbReference>
<gene>
    <name evidence="6" type="ORF">KHB02_36560</name>
</gene>
<feature type="transmembrane region" description="Helical" evidence="5">
    <location>
        <begin position="303"/>
        <end position="325"/>
    </location>
</feature>
<dbReference type="GO" id="GO:0005886">
    <property type="term" value="C:plasma membrane"/>
    <property type="evidence" value="ECO:0007669"/>
    <property type="project" value="UniProtKB-SubCell"/>
</dbReference>
<keyword evidence="5" id="KW-0812">Transmembrane</keyword>
<evidence type="ECO:0000256" key="2">
    <source>
        <dbReference type="ARBA" id="ARBA00005278"/>
    </source>
</evidence>
<comment type="subcellular location">
    <subcellularLocation>
        <location evidence="4">Cell membrane</location>
    </subcellularLocation>
    <subcellularLocation>
        <location evidence="1">Membrane</location>
        <topology evidence="1">Multi-pass membrane protein</topology>
    </subcellularLocation>
</comment>
<evidence type="ECO:0000256" key="4">
    <source>
        <dbReference type="PIRNR" id="PIRNR005690"/>
    </source>
</evidence>
<comment type="similarity">
    <text evidence="2 4">Belongs to the GerABKA family.</text>
</comment>
<dbReference type="Pfam" id="PF03323">
    <property type="entry name" value="GerA"/>
    <property type="match status" value="1"/>
</dbReference>
<keyword evidence="5" id="KW-1133">Transmembrane helix</keyword>
<feature type="transmembrane region" description="Helical" evidence="5">
    <location>
        <begin position="429"/>
        <end position="454"/>
    </location>
</feature>
<reference evidence="6" key="1">
    <citation type="submission" date="2021-05" db="EMBL/GenBank/DDBJ databases">
        <title>Novel Bacillus species.</title>
        <authorList>
            <person name="Liu G."/>
        </authorList>
    </citation>
    <scope>NUCLEOTIDE SEQUENCE</scope>
    <source>
        <strain evidence="6">FJAT-50051</strain>
    </source>
</reference>
<evidence type="ECO:0000256" key="3">
    <source>
        <dbReference type="ARBA" id="ARBA00023136"/>
    </source>
</evidence>
<dbReference type="InterPro" id="IPR004995">
    <property type="entry name" value="Spore_Ger"/>
</dbReference>
<feature type="transmembrane region" description="Helical" evidence="5">
    <location>
        <begin position="397"/>
        <end position="417"/>
    </location>
</feature>
<keyword evidence="3 4" id="KW-0472">Membrane</keyword>
<evidence type="ECO:0000256" key="1">
    <source>
        <dbReference type="ARBA" id="ARBA00004141"/>
    </source>
</evidence>
<feature type="transmembrane region" description="Helical" evidence="5">
    <location>
        <begin position="345"/>
        <end position="363"/>
    </location>
</feature>
<protein>
    <submittedName>
        <fullName evidence="6">Spore germination protein</fullName>
    </submittedName>
</protein>
<dbReference type="AlphaFoldDB" id="A0A942T7Z4"/>
<dbReference type="PIRSF" id="PIRSF005690">
    <property type="entry name" value="GerBA"/>
    <property type="match status" value="1"/>
</dbReference>
<comment type="caution">
    <text evidence="6">The sequence shown here is derived from an EMBL/GenBank/DDBJ whole genome shotgun (WGS) entry which is preliminary data.</text>
</comment>